<dbReference type="EMBL" id="SSTJ01000001">
    <property type="protein sequence ID" value="THG38750.1"/>
    <property type="molecule type" value="Genomic_DNA"/>
</dbReference>
<sequence length="275" mass="29323">MPHNRQKKIALVNDYTGFGRCSVAVQLPIISHLGVQCCPLPTAVLSNHTMFDSFSIQDFTAHMDEHIAEWRKLDLRFAGICTGFLGSADQIAIVDGFIREFAGAGTTVVVDPVMGDYGRPYATYTPDMCARMGELVARADIVTPNLTEACILLGEPYRADASLEEVAVLAERLGEAGPARVVITGNVRDGQVVNVGFQHGEGSFIVATPQCGGDRSGTGDVFAAIIAADAVNGIAFRASVERAAAFVGRCIERSAEMGIPVTDGVAFEEVIRELD</sequence>
<dbReference type="PANTHER" id="PTHR20858:SF17">
    <property type="entry name" value="HYDROXYMETHYLPYRIMIDINE_PHOSPHOMETHYLPYRIMIDINE KINASE THI20-RELATED"/>
    <property type="match status" value="1"/>
</dbReference>
<dbReference type="Gene3D" id="3.40.1190.20">
    <property type="match status" value="1"/>
</dbReference>
<dbReference type="InterPro" id="IPR013749">
    <property type="entry name" value="PM/HMP-P_kinase-1"/>
</dbReference>
<dbReference type="GO" id="GO:0008902">
    <property type="term" value="F:hydroxymethylpyrimidine kinase activity"/>
    <property type="evidence" value="ECO:0007669"/>
    <property type="project" value="TreeGrafter"/>
</dbReference>
<evidence type="ECO:0000256" key="1">
    <source>
        <dbReference type="ARBA" id="ARBA00022977"/>
    </source>
</evidence>
<evidence type="ECO:0000259" key="2">
    <source>
        <dbReference type="Pfam" id="PF08543"/>
    </source>
</evidence>
<dbReference type="EC" id="2.7.1.35" evidence="3"/>
<gene>
    <name evidence="3" type="ORF">E5986_00160</name>
</gene>
<keyword evidence="3" id="KW-0808">Transferase</keyword>
<dbReference type="GO" id="GO:0008972">
    <property type="term" value="F:phosphomethylpyrimidine kinase activity"/>
    <property type="evidence" value="ECO:0007669"/>
    <property type="project" value="TreeGrafter"/>
</dbReference>
<dbReference type="InterPro" id="IPR029056">
    <property type="entry name" value="Ribokinase-like"/>
</dbReference>
<organism evidence="3 4">
    <name type="scientific">Adlercreutzia caecimuris</name>
    <dbReference type="NCBI Taxonomy" id="671266"/>
    <lineage>
        <taxon>Bacteria</taxon>
        <taxon>Bacillati</taxon>
        <taxon>Actinomycetota</taxon>
        <taxon>Coriobacteriia</taxon>
        <taxon>Eggerthellales</taxon>
        <taxon>Eggerthellaceae</taxon>
        <taxon>Adlercreutzia</taxon>
    </lineage>
</organism>
<dbReference type="GO" id="GO:0005829">
    <property type="term" value="C:cytosol"/>
    <property type="evidence" value="ECO:0007669"/>
    <property type="project" value="TreeGrafter"/>
</dbReference>
<proteinExistence type="predicted"/>
<dbReference type="GO" id="GO:0009228">
    <property type="term" value="P:thiamine biosynthetic process"/>
    <property type="evidence" value="ECO:0007669"/>
    <property type="project" value="UniProtKB-KW"/>
</dbReference>
<dbReference type="GO" id="GO:0008478">
    <property type="term" value="F:pyridoxal kinase activity"/>
    <property type="evidence" value="ECO:0007669"/>
    <property type="project" value="UniProtKB-EC"/>
</dbReference>
<reference evidence="3 4" key="1">
    <citation type="submission" date="2019-04" db="EMBL/GenBank/DDBJ databases">
        <title>Microbes associate with the intestines of laboratory mice.</title>
        <authorList>
            <person name="Navarre W."/>
            <person name="Wong E."/>
            <person name="Huang K.C."/>
            <person name="Tropini C."/>
            <person name="Ng K."/>
            <person name="Yu B."/>
        </authorList>
    </citation>
    <scope>NUCLEOTIDE SEQUENCE [LARGE SCALE GENOMIC DNA]</scope>
    <source>
        <strain evidence="3 4">NM80_B27</strain>
    </source>
</reference>
<comment type="caution">
    <text evidence="3">The sequence shown here is derived from an EMBL/GenBank/DDBJ whole genome shotgun (WGS) entry which is preliminary data.</text>
</comment>
<name>A0A4S4G525_9ACTN</name>
<dbReference type="AlphaFoldDB" id="A0A4S4G525"/>
<dbReference type="Pfam" id="PF08543">
    <property type="entry name" value="Phos_pyr_kin"/>
    <property type="match status" value="1"/>
</dbReference>
<dbReference type="GeneID" id="82190571"/>
<protein>
    <submittedName>
        <fullName evidence="3">Pyridoxamine kinase</fullName>
        <ecNumber evidence="3">2.7.1.35</ecNumber>
    </submittedName>
</protein>
<evidence type="ECO:0000313" key="4">
    <source>
        <dbReference type="Proteomes" id="UP000308978"/>
    </source>
</evidence>
<accession>A0A4S4G525</accession>
<dbReference type="RefSeq" id="WP_016309226.1">
    <property type="nucleotide sequence ID" value="NZ_SSTJ01000001.1"/>
</dbReference>
<dbReference type="NCBIfam" id="NF005491">
    <property type="entry name" value="PRK07105.1"/>
    <property type="match status" value="1"/>
</dbReference>
<dbReference type="Proteomes" id="UP000308978">
    <property type="component" value="Unassembled WGS sequence"/>
</dbReference>
<feature type="domain" description="Pyridoxamine kinase/Phosphomethylpyrimidine kinase" evidence="2">
    <location>
        <begin position="30"/>
        <end position="258"/>
    </location>
</feature>
<keyword evidence="1" id="KW-0784">Thiamine biosynthesis</keyword>
<dbReference type="PANTHER" id="PTHR20858">
    <property type="entry name" value="PHOSPHOMETHYLPYRIMIDINE KINASE"/>
    <property type="match status" value="1"/>
</dbReference>
<dbReference type="SUPFAM" id="SSF53613">
    <property type="entry name" value="Ribokinase-like"/>
    <property type="match status" value="1"/>
</dbReference>
<evidence type="ECO:0000313" key="3">
    <source>
        <dbReference type="EMBL" id="THG38750.1"/>
    </source>
</evidence>
<keyword evidence="3" id="KW-0418">Kinase</keyword>